<dbReference type="CDD" id="cd04489">
    <property type="entry name" value="ExoVII_LU_OBF"/>
    <property type="match status" value="1"/>
</dbReference>
<dbReference type="AlphaFoldDB" id="A0A6J7VUR2"/>
<dbReference type="InterPro" id="IPR025824">
    <property type="entry name" value="OB-fold_nuc-bd_dom"/>
</dbReference>
<proteinExistence type="inferred from homology"/>
<dbReference type="NCBIfam" id="TIGR00237">
    <property type="entry name" value="xseA"/>
    <property type="match status" value="1"/>
</dbReference>
<dbReference type="GO" id="GO:0006308">
    <property type="term" value="P:DNA catabolic process"/>
    <property type="evidence" value="ECO:0007669"/>
    <property type="project" value="InterPro"/>
</dbReference>
<dbReference type="GO" id="GO:0009318">
    <property type="term" value="C:exodeoxyribonuclease VII complex"/>
    <property type="evidence" value="ECO:0007669"/>
    <property type="project" value="InterPro"/>
</dbReference>
<dbReference type="InterPro" id="IPR003753">
    <property type="entry name" value="Exonuc_VII_L"/>
</dbReference>
<sequence length="434" mass="47296">MAKDFGTEDFDISADEVFSDVAVAGPSTVATYSITELVDEINGVLEDSFDEGFWVWGEISGLSTKNRHTYFTLVEQEPGSRSKKAQLNVNLWAGDMVKLRPVLSAAGLELADGLKVRLYGSLNFYGPFGKLSLIMRGIDPRFTLGDIALQRDELIRKLKLSGAYERNRLLDIALVPLRVGVVTSGSSAAWADFKNQISSSELGFQLTLLDVVVQGDQAVGAVTRAIETLGQRDDLDVIVVIRGGGSKSELSTFDDEKIALAIANSPLPVLTGIGHEIDTSVADEVAFERHKTPTACAVSLINRVKNFVTETETVWDAVARVATQKLSDSHKNVNNLTREISIHTRTAVDRAGERLTGRVERLLRRAPQIVLDAVTRTDNLETRIRLLDPKNVLARGWSITRTADGRVIRSTTDVSADEKITTVVADGSISSTVN</sequence>
<evidence type="ECO:0000256" key="2">
    <source>
        <dbReference type="ARBA" id="ARBA00022722"/>
    </source>
</evidence>
<accession>A0A6J7VUR2</accession>
<keyword evidence="4" id="KW-0269">Exonuclease</keyword>
<keyword evidence="1" id="KW-0963">Cytoplasm</keyword>
<evidence type="ECO:0000313" key="7">
    <source>
        <dbReference type="EMBL" id="CAB5125620.1"/>
    </source>
</evidence>
<evidence type="ECO:0000259" key="5">
    <source>
        <dbReference type="Pfam" id="PF02601"/>
    </source>
</evidence>
<evidence type="ECO:0000256" key="4">
    <source>
        <dbReference type="ARBA" id="ARBA00022839"/>
    </source>
</evidence>
<evidence type="ECO:0000256" key="3">
    <source>
        <dbReference type="ARBA" id="ARBA00022801"/>
    </source>
</evidence>
<dbReference type="EMBL" id="CAFBRX010000094">
    <property type="protein sequence ID" value="CAB5125620.1"/>
    <property type="molecule type" value="Genomic_DNA"/>
</dbReference>
<name>A0A6J7VUR2_9ZZZZ</name>
<protein>
    <submittedName>
        <fullName evidence="7">Unannotated protein</fullName>
    </submittedName>
</protein>
<dbReference type="Pfam" id="PF13742">
    <property type="entry name" value="tRNA_anti_2"/>
    <property type="match status" value="1"/>
</dbReference>
<reference evidence="7" key="1">
    <citation type="submission" date="2020-05" db="EMBL/GenBank/DDBJ databases">
        <authorList>
            <person name="Chiriac C."/>
            <person name="Salcher M."/>
            <person name="Ghai R."/>
            <person name="Kavagutti S V."/>
        </authorList>
    </citation>
    <scope>NUCLEOTIDE SEQUENCE</scope>
</reference>
<evidence type="ECO:0000259" key="6">
    <source>
        <dbReference type="Pfam" id="PF13742"/>
    </source>
</evidence>
<dbReference type="GO" id="GO:0008855">
    <property type="term" value="F:exodeoxyribonuclease VII activity"/>
    <property type="evidence" value="ECO:0007669"/>
    <property type="project" value="InterPro"/>
</dbReference>
<keyword evidence="2" id="KW-0540">Nuclease</keyword>
<dbReference type="PANTHER" id="PTHR30008:SF0">
    <property type="entry name" value="EXODEOXYRIBONUCLEASE 7 LARGE SUBUNIT"/>
    <property type="match status" value="1"/>
</dbReference>
<organism evidence="7">
    <name type="scientific">freshwater metagenome</name>
    <dbReference type="NCBI Taxonomy" id="449393"/>
    <lineage>
        <taxon>unclassified sequences</taxon>
        <taxon>metagenomes</taxon>
        <taxon>ecological metagenomes</taxon>
    </lineage>
</organism>
<dbReference type="Pfam" id="PF02601">
    <property type="entry name" value="Exonuc_VII_L"/>
    <property type="match status" value="1"/>
</dbReference>
<dbReference type="GO" id="GO:0003676">
    <property type="term" value="F:nucleic acid binding"/>
    <property type="evidence" value="ECO:0007669"/>
    <property type="project" value="InterPro"/>
</dbReference>
<gene>
    <name evidence="7" type="ORF">UFOPK4422_00979</name>
</gene>
<dbReference type="PANTHER" id="PTHR30008">
    <property type="entry name" value="EXODEOXYRIBONUCLEASE 7 LARGE SUBUNIT"/>
    <property type="match status" value="1"/>
</dbReference>
<keyword evidence="3" id="KW-0378">Hydrolase</keyword>
<evidence type="ECO:0000256" key="1">
    <source>
        <dbReference type="ARBA" id="ARBA00022490"/>
    </source>
</evidence>
<dbReference type="HAMAP" id="MF_00378">
    <property type="entry name" value="Exonuc_7_L"/>
    <property type="match status" value="1"/>
</dbReference>
<feature type="domain" description="Exonuclease VII large subunit C-terminal" evidence="5">
    <location>
        <begin position="166"/>
        <end position="376"/>
    </location>
</feature>
<feature type="domain" description="OB-fold nucleic acid binding" evidence="6">
    <location>
        <begin position="32"/>
        <end position="138"/>
    </location>
</feature>
<dbReference type="InterPro" id="IPR020579">
    <property type="entry name" value="Exonuc_VII_lsu_C"/>
</dbReference>